<keyword evidence="3" id="KW-0963">Cytoplasm</keyword>
<dbReference type="VEuPathDB" id="MicrosporidiaDB:NBO_707g0001"/>
<dbReference type="InterPro" id="IPR010334">
    <property type="entry name" value="Dcp1"/>
</dbReference>
<organism evidence="4 5">
    <name type="scientific">Nosema bombycis (strain CQ1 / CVCC 102059)</name>
    <name type="common">Microsporidian parasite</name>
    <name type="synonym">Pebrine of silkworm</name>
    <dbReference type="NCBI Taxonomy" id="578461"/>
    <lineage>
        <taxon>Eukaryota</taxon>
        <taxon>Fungi</taxon>
        <taxon>Fungi incertae sedis</taxon>
        <taxon>Microsporidia</taxon>
        <taxon>Nosematidae</taxon>
        <taxon>Nosema</taxon>
    </lineage>
</organism>
<evidence type="ECO:0000313" key="5">
    <source>
        <dbReference type="Proteomes" id="UP000016927"/>
    </source>
</evidence>
<dbReference type="Pfam" id="PF06058">
    <property type="entry name" value="DCP1"/>
    <property type="match status" value="1"/>
</dbReference>
<dbReference type="EMBL" id="KB909614">
    <property type="protein sequence ID" value="EOB11867.1"/>
    <property type="molecule type" value="Genomic_DNA"/>
</dbReference>
<sequence length="158" mass="18519">MINPKYFLFTCFCSTLSMNRNLQNDLIARYVRHVDKTAQKILFYTKTSSVYKYEDNKWISTGIEGTCVIYLKSSNQKVLCVFNRKKHDDFFLCLGNNTKVEREGDIVIFKNKTIYGIWFCNNDALETVISLNCFKINPDCNYFNDLCNNICDFNDSLK</sequence>
<comment type="subcellular location">
    <subcellularLocation>
        <location evidence="1">Cytoplasm</location>
    </subcellularLocation>
</comment>
<dbReference type="Gene3D" id="2.30.29.30">
    <property type="entry name" value="Pleckstrin-homology domain (PH domain)/Phosphotyrosine-binding domain (PTB)"/>
    <property type="match status" value="1"/>
</dbReference>
<dbReference type="HOGENOM" id="CLU_141163_0_0_1"/>
<dbReference type="SUPFAM" id="SSF50729">
    <property type="entry name" value="PH domain-like"/>
    <property type="match status" value="1"/>
</dbReference>
<dbReference type="Proteomes" id="UP000016927">
    <property type="component" value="Unassembled WGS sequence"/>
</dbReference>
<dbReference type="AlphaFoldDB" id="R0KNW6"/>
<dbReference type="GO" id="GO:0005737">
    <property type="term" value="C:cytoplasm"/>
    <property type="evidence" value="ECO:0007669"/>
    <property type="project" value="UniProtKB-SubCell"/>
</dbReference>
<keyword evidence="5" id="KW-1185">Reference proteome</keyword>
<evidence type="ECO:0000256" key="3">
    <source>
        <dbReference type="ARBA" id="ARBA00022490"/>
    </source>
</evidence>
<dbReference type="InterPro" id="IPR011993">
    <property type="entry name" value="PH-like_dom_sf"/>
</dbReference>
<proteinExistence type="inferred from homology"/>
<evidence type="ECO:0000256" key="1">
    <source>
        <dbReference type="ARBA" id="ARBA00004496"/>
    </source>
</evidence>
<protein>
    <submittedName>
        <fullName evidence="4">Dcp1-like decapping</fullName>
    </submittedName>
</protein>
<comment type="similarity">
    <text evidence="2">Belongs to the DCP1 family.</text>
</comment>
<dbReference type="GO" id="GO:0000290">
    <property type="term" value="P:deadenylation-dependent decapping of nuclear-transcribed mRNA"/>
    <property type="evidence" value="ECO:0007669"/>
    <property type="project" value="InterPro"/>
</dbReference>
<reference evidence="4 5" key="1">
    <citation type="journal article" date="2013" name="BMC Genomics">
        <title>Comparative genomics of parasitic silkworm microsporidia reveal an association between genome expansion and host adaptation.</title>
        <authorList>
            <person name="Pan G."/>
            <person name="Xu J."/>
            <person name="Li T."/>
            <person name="Xia Q."/>
            <person name="Liu S.L."/>
            <person name="Zhang G."/>
            <person name="Li S."/>
            <person name="Li C."/>
            <person name="Liu H."/>
            <person name="Yang L."/>
            <person name="Liu T."/>
            <person name="Zhang X."/>
            <person name="Wu Z."/>
            <person name="Fan W."/>
            <person name="Dang X."/>
            <person name="Xiang H."/>
            <person name="Tao M."/>
            <person name="Li Y."/>
            <person name="Hu J."/>
            <person name="Li Z."/>
            <person name="Lin L."/>
            <person name="Luo J."/>
            <person name="Geng L."/>
            <person name="Wang L."/>
            <person name="Long M."/>
            <person name="Wan Y."/>
            <person name="He N."/>
            <person name="Zhang Z."/>
            <person name="Lu C."/>
            <person name="Keeling P.J."/>
            <person name="Wang J."/>
            <person name="Xiang Z."/>
            <person name="Zhou Z."/>
        </authorList>
    </citation>
    <scope>NUCLEOTIDE SEQUENCE [LARGE SCALE GENOMIC DNA]</scope>
    <source>
        <strain evidence="5">CQ1 / CVCC 102059</strain>
    </source>
</reference>
<accession>R0KNW6</accession>
<name>R0KNW6_NOSB1</name>
<evidence type="ECO:0000256" key="2">
    <source>
        <dbReference type="ARBA" id="ARBA00008778"/>
    </source>
</evidence>
<dbReference type="GO" id="GO:0008047">
    <property type="term" value="F:enzyme activator activity"/>
    <property type="evidence" value="ECO:0007669"/>
    <property type="project" value="InterPro"/>
</dbReference>
<evidence type="ECO:0000313" key="4">
    <source>
        <dbReference type="EMBL" id="EOB11867.1"/>
    </source>
</evidence>
<gene>
    <name evidence="4" type="ORF">NBO_707g0001</name>
</gene>